<keyword evidence="4" id="KW-1185">Reference proteome</keyword>
<dbReference type="Proteomes" id="UP001155901">
    <property type="component" value="Unassembled WGS sequence"/>
</dbReference>
<dbReference type="EMBL" id="JAHTGR010000017">
    <property type="protein sequence ID" value="MBV6324401.1"/>
    <property type="molecule type" value="Genomic_DNA"/>
</dbReference>
<evidence type="ECO:0000313" key="3">
    <source>
        <dbReference type="Proteomes" id="UP001155901"/>
    </source>
</evidence>
<name>A0AA41L192_9BURK</name>
<evidence type="ECO:0000313" key="4">
    <source>
        <dbReference type="Proteomes" id="UP001162889"/>
    </source>
</evidence>
<dbReference type="Proteomes" id="UP001162889">
    <property type="component" value="Unassembled WGS sequence"/>
</dbReference>
<dbReference type="AlphaFoldDB" id="A0AA41L192"/>
<reference evidence="1" key="1">
    <citation type="submission" date="2021-07" db="EMBL/GenBank/DDBJ databases">
        <title>Characterization of violacein-producing bacteria and related species.</title>
        <authorList>
            <person name="Wilson H.S."/>
            <person name="De Leon M.E."/>
        </authorList>
    </citation>
    <scope>NUCLEOTIDE SEQUENCE</scope>
    <source>
        <strain evidence="1">HSC-15S17</strain>
    </source>
</reference>
<organism evidence="1 3">
    <name type="scientific">Duganella violaceipulchra</name>
    <dbReference type="NCBI Taxonomy" id="2849652"/>
    <lineage>
        <taxon>Bacteria</taxon>
        <taxon>Pseudomonadati</taxon>
        <taxon>Pseudomonadota</taxon>
        <taxon>Betaproteobacteria</taxon>
        <taxon>Burkholderiales</taxon>
        <taxon>Oxalobacteraceae</taxon>
        <taxon>Telluria group</taxon>
        <taxon>Duganella</taxon>
    </lineage>
</organism>
<sequence>MLYLSSRGREFLNMVGALVVDECGDETLIGLTVPESDYFLKHQEFTDQRLIHQGASRFQVLMDRHLLARQQALPLKPA</sequence>
<dbReference type="RefSeq" id="WP_217945330.1">
    <property type="nucleotide sequence ID" value="NZ_JAHTGR010000017.1"/>
</dbReference>
<proteinExistence type="predicted"/>
<comment type="caution">
    <text evidence="1">The sequence shown here is derived from an EMBL/GenBank/DDBJ whole genome shotgun (WGS) entry which is preliminary data.</text>
</comment>
<protein>
    <submittedName>
        <fullName evidence="1">Uncharacterized protein</fullName>
    </submittedName>
</protein>
<accession>A0AA41L192</accession>
<gene>
    <name evidence="1" type="ORF">KVP70_26040</name>
    <name evidence="2" type="ORF">L1274_005758</name>
</gene>
<dbReference type="EMBL" id="JALJZU010000014">
    <property type="protein sequence ID" value="MCP2012004.1"/>
    <property type="molecule type" value="Genomic_DNA"/>
</dbReference>
<evidence type="ECO:0000313" key="2">
    <source>
        <dbReference type="EMBL" id="MCP2012004.1"/>
    </source>
</evidence>
<evidence type="ECO:0000313" key="1">
    <source>
        <dbReference type="EMBL" id="MBV6324401.1"/>
    </source>
</evidence>
<reference evidence="2" key="2">
    <citation type="submission" date="2022-03" db="EMBL/GenBank/DDBJ databases">
        <title>Genome Encyclopedia of Bacteria and Archaea VI: Functional Genomics of Type Strains.</title>
        <authorList>
            <person name="Whitman W."/>
        </authorList>
    </citation>
    <scope>NUCLEOTIDE SEQUENCE</scope>
    <source>
        <strain evidence="2">HSC-15S17</strain>
    </source>
</reference>